<dbReference type="RefSeq" id="WP_012805864.1">
    <property type="nucleotide sequence ID" value="NC_013174.1"/>
</dbReference>
<dbReference type="PROSITE" id="PS50893">
    <property type="entry name" value="ABC_TRANSPORTER_2"/>
    <property type="match status" value="1"/>
</dbReference>
<dbReference type="STRING" id="471856.Jden_0083"/>
<dbReference type="KEGG" id="jde:Jden_0083"/>
<dbReference type="Proteomes" id="UP000000628">
    <property type="component" value="Chromosome"/>
</dbReference>
<dbReference type="AlphaFoldDB" id="C7R581"/>
<dbReference type="InterPro" id="IPR003593">
    <property type="entry name" value="AAA+_ATPase"/>
</dbReference>
<dbReference type="GO" id="GO:0005886">
    <property type="term" value="C:plasma membrane"/>
    <property type="evidence" value="ECO:0007669"/>
    <property type="project" value="TreeGrafter"/>
</dbReference>
<evidence type="ECO:0000259" key="3">
    <source>
        <dbReference type="PROSITE" id="PS50893"/>
    </source>
</evidence>
<keyword evidence="1" id="KW-0547">Nucleotide-binding</keyword>
<dbReference type="GO" id="GO:0022857">
    <property type="term" value="F:transmembrane transporter activity"/>
    <property type="evidence" value="ECO:0007669"/>
    <property type="project" value="TreeGrafter"/>
</dbReference>
<reference evidence="4 5" key="1">
    <citation type="journal article" date="2009" name="Stand. Genomic Sci.">
        <title>Complete genome sequence of Jonesia denitrificans type strain (Prevot 55134).</title>
        <authorList>
            <person name="Pukall R."/>
            <person name="Gehrich-Schroter G."/>
            <person name="Lapidus A."/>
            <person name="Nolan M."/>
            <person name="Glavina Del Rio T."/>
            <person name="Lucas S."/>
            <person name="Chen F."/>
            <person name="Tice H."/>
            <person name="Pitluck S."/>
            <person name="Cheng J.F."/>
            <person name="Copeland A."/>
            <person name="Saunders E."/>
            <person name="Brettin T."/>
            <person name="Detter J.C."/>
            <person name="Bruce D."/>
            <person name="Goodwin L."/>
            <person name="Pati A."/>
            <person name="Ivanova N."/>
            <person name="Mavromatis K."/>
            <person name="Ovchinnikova G."/>
            <person name="Chen A."/>
            <person name="Palaniappan K."/>
            <person name="Land M."/>
            <person name="Hauser L."/>
            <person name="Chang Y.J."/>
            <person name="Jeffries C.D."/>
            <person name="Chain P."/>
            <person name="Goker M."/>
            <person name="Bristow J."/>
            <person name="Eisen J.A."/>
            <person name="Markowitz V."/>
            <person name="Hugenholtz P."/>
            <person name="Kyrpides N.C."/>
            <person name="Klenk H.P."/>
            <person name="Han C."/>
        </authorList>
    </citation>
    <scope>NUCLEOTIDE SEQUENCE [LARGE SCALE GENOMIC DNA]</scope>
    <source>
        <strain evidence="5">ATCC 14870 / DSM 20603 / BCRC 15368 / CIP 55.134 / JCM 11481 / NBRC 15587 / NCTC 10816 / Prevot 55134</strain>
    </source>
</reference>
<dbReference type="OrthoDB" id="4425833at2"/>
<dbReference type="InterPro" id="IPR027417">
    <property type="entry name" value="P-loop_NTPase"/>
</dbReference>
<proteinExistence type="predicted"/>
<dbReference type="eggNOG" id="COG1136">
    <property type="taxonomic scope" value="Bacteria"/>
</dbReference>
<evidence type="ECO:0000313" key="5">
    <source>
        <dbReference type="Proteomes" id="UP000000628"/>
    </source>
</evidence>
<dbReference type="PANTHER" id="PTHR24220">
    <property type="entry name" value="IMPORT ATP-BINDING PROTEIN"/>
    <property type="match status" value="1"/>
</dbReference>
<gene>
    <name evidence="4" type="ordered locus">Jden_0083</name>
</gene>
<sequence length="212" mass="22964">MTTLEAHNITFAYPGGNPILTTWSHTFTAGQTTAITGPSGRGKSTALYILGLLLTPTTGHVTLNGQTLSNRPDHTRSWHRAHHFGFVFQNAELDPTRTLADNILESCHYRNENPATRHNHALHLMERYGVALPPHRRPGQISGGQAQRVALCRALIGDPLVVLADEPTGNLDAQSTTAVINGLKEHAATGRIVIISTHSPDVVAQCDTHIDL</sequence>
<dbReference type="Pfam" id="PF00005">
    <property type="entry name" value="ABC_tran"/>
    <property type="match status" value="1"/>
</dbReference>
<name>C7R581_JONDD</name>
<dbReference type="SUPFAM" id="SSF52540">
    <property type="entry name" value="P-loop containing nucleoside triphosphate hydrolases"/>
    <property type="match status" value="1"/>
</dbReference>
<dbReference type="InterPro" id="IPR015854">
    <property type="entry name" value="ABC_transpr_LolD-like"/>
</dbReference>
<dbReference type="InterPro" id="IPR003439">
    <property type="entry name" value="ABC_transporter-like_ATP-bd"/>
</dbReference>
<dbReference type="GO" id="GO:0005524">
    <property type="term" value="F:ATP binding"/>
    <property type="evidence" value="ECO:0007669"/>
    <property type="project" value="UniProtKB-KW"/>
</dbReference>
<dbReference type="GO" id="GO:0016887">
    <property type="term" value="F:ATP hydrolysis activity"/>
    <property type="evidence" value="ECO:0007669"/>
    <property type="project" value="InterPro"/>
</dbReference>
<dbReference type="HOGENOM" id="CLU_000604_1_22_11"/>
<keyword evidence="5" id="KW-1185">Reference proteome</keyword>
<evidence type="ECO:0000256" key="2">
    <source>
        <dbReference type="ARBA" id="ARBA00022840"/>
    </source>
</evidence>
<evidence type="ECO:0000313" key="4">
    <source>
        <dbReference type="EMBL" id="ACV07759.1"/>
    </source>
</evidence>
<dbReference type="EMBL" id="CP001706">
    <property type="protein sequence ID" value="ACV07759.1"/>
    <property type="molecule type" value="Genomic_DNA"/>
</dbReference>
<keyword evidence="2" id="KW-0067">ATP-binding</keyword>
<evidence type="ECO:0000256" key="1">
    <source>
        <dbReference type="ARBA" id="ARBA00022741"/>
    </source>
</evidence>
<dbReference type="InterPro" id="IPR017871">
    <property type="entry name" value="ABC_transporter-like_CS"/>
</dbReference>
<feature type="domain" description="ABC transporter" evidence="3">
    <location>
        <begin position="4"/>
        <end position="212"/>
    </location>
</feature>
<dbReference type="Gene3D" id="3.40.50.300">
    <property type="entry name" value="P-loop containing nucleotide triphosphate hydrolases"/>
    <property type="match status" value="1"/>
</dbReference>
<organism evidence="4 5">
    <name type="scientific">Jonesia denitrificans (strain ATCC 14870 / DSM 20603 / BCRC 15368 / CIP 55.134 / JCM 11481 / NBRC 15587 / NCTC 10816 / Prevot 55134)</name>
    <name type="common">Listeria denitrificans</name>
    <dbReference type="NCBI Taxonomy" id="471856"/>
    <lineage>
        <taxon>Bacteria</taxon>
        <taxon>Bacillati</taxon>
        <taxon>Actinomycetota</taxon>
        <taxon>Actinomycetes</taxon>
        <taxon>Micrococcales</taxon>
        <taxon>Jonesiaceae</taxon>
        <taxon>Jonesia</taxon>
    </lineage>
</organism>
<accession>C7R581</accession>
<dbReference type="PROSITE" id="PS00211">
    <property type="entry name" value="ABC_TRANSPORTER_1"/>
    <property type="match status" value="1"/>
</dbReference>
<protein>
    <submittedName>
        <fullName evidence="4">ABC transporter related</fullName>
    </submittedName>
</protein>
<dbReference type="SMART" id="SM00382">
    <property type="entry name" value="AAA"/>
    <property type="match status" value="1"/>
</dbReference>